<name>M7CMU7_9GAMM</name>
<comment type="caution">
    <text evidence="1">The sequence shown here is derived from an EMBL/GenBank/DDBJ whole genome shotgun (WGS) entry which is preliminary data.</text>
</comment>
<dbReference type="Proteomes" id="UP000011960">
    <property type="component" value="Unassembled WGS sequence"/>
</dbReference>
<dbReference type="RefSeq" id="WP_008939988.1">
    <property type="nucleotide sequence ID" value="NZ_APAT01000022.1"/>
</dbReference>
<dbReference type="eggNOG" id="ENOG50330TB">
    <property type="taxonomic scope" value="Bacteria"/>
</dbReference>
<dbReference type="EMBL" id="APAT01000022">
    <property type="protein sequence ID" value="EMP54489.1"/>
    <property type="molecule type" value="Genomic_DNA"/>
</dbReference>
<dbReference type="AlphaFoldDB" id="M7CMU7"/>
<organism evidence="1 2">
    <name type="scientific">Marinobacter santoriniensis NKSG1</name>
    <dbReference type="NCBI Taxonomy" id="1288826"/>
    <lineage>
        <taxon>Bacteria</taxon>
        <taxon>Pseudomonadati</taxon>
        <taxon>Pseudomonadota</taxon>
        <taxon>Gammaproteobacteria</taxon>
        <taxon>Pseudomonadales</taxon>
        <taxon>Marinobacteraceae</taxon>
        <taxon>Marinobacter</taxon>
    </lineage>
</organism>
<evidence type="ECO:0000313" key="1">
    <source>
        <dbReference type="EMBL" id="EMP54489.1"/>
    </source>
</evidence>
<reference evidence="1 2" key="1">
    <citation type="journal article" date="2013" name="Genome Announc.">
        <title>Genome Sequence of Hydrothermal Arsenic-Respiring Bacterium Marinobacter santoriniensis NKSG1T.</title>
        <authorList>
            <person name="Handley K.M."/>
            <person name="Upton M."/>
            <person name="Beatson S.A."/>
            <person name="Hery M."/>
            <person name="Lloyd J.R."/>
        </authorList>
    </citation>
    <scope>NUCLEOTIDE SEQUENCE [LARGE SCALE GENOMIC DNA]</scope>
    <source>
        <strain evidence="1 2">NKSG1</strain>
    </source>
</reference>
<dbReference type="OrthoDB" id="9152201at2"/>
<evidence type="ECO:0000313" key="2">
    <source>
        <dbReference type="Proteomes" id="UP000011960"/>
    </source>
</evidence>
<sequence>MIEVHKLAGFISAHGIWCVSDGSTLTPMFAINNENGERVMNRLVTERLEEAVELGRARLDKNSDDANDAVLIFDGRIPIGEKKFDALIIEMRSYFSPGSKSTMAIPYTPATESEEFKVHKPKYLQWENCDDFDLNTCVNAFFEGVDSHEEAAKVWNNHLDQTV</sequence>
<accession>M7CMU7</accession>
<protein>
    <submittedName>
        <fullName evidence="1">Uncharacterized protein</fullName>
    </submittedName>
</protein>
<dbReference type="STRING" id="1288826.MSNKSG1_14307"/>
<gene>
    <name evidence="1" type="ORF">MSNKSG1_14307</name>
</gene>
<keyword evidence="2" id="KW-1185">Reference proteome</keyword>
<proteinExistence type="predicted"/>